<evidence type="ECO:0000313" key="3">
    <source>
        <dbReference type="Proteomes" id="UP000007797"/>
    </source>
</evidence>
<dbReference type="Proteomes" id="UP000007797">
    <property type="component" value="Unassembled WGS sequence"/>
</dbReference>
<dbReference type="OrthoDB" id="23687at2759"/>
<dbReference type="RefSeq" id="XP_004360104.1">
    <property type="nucleotide sequence ID" value="XM_004360047.1"/>
</dbReference>
<keyword evidence="3" id="KW-1185">Reference proteome</keyword>
<evidence type="ECO:0000313" key="2">
    <source>
        <dbReference type="EMBL" id="EGG22253.1"/>
    </source>
</evidence>
<protein>
    <submittedName>
        <fullName evidence="2">Uncharacterized protein</fullName>
    </submittedName>
</protein>
<dbReference type="GeneID" id="14874618"/>
<dbReference type="AlphaFoldDB" id="F4PPE0"/>
<evidence type="ECO:0000256" key="1">
    <source>
        <dbReference type="SAM" id="MobiDB-lite"/>
    </source>
</evidence>
<organism evidence="2 3">
    <name type="scientific">Cavenderia fasciculata</name>
    <name type="common">Slime mold</name>
    <name type="synonym">Dictyostelium fasciculatum</name>
    <dbReference type="NCBI Taxonomy" id="261658"/>
    <lineage>
        <taxon>Eukaryota</taxon>
        <taxon>Amoebozoa</taxon>
        <taxon>Evosea</taxon>
        <taxon>Eumycetozoa</taxon>
        <taxon>Dictyostelia</taxon>
        <taxon>Acytosteliales</taxon>
        <taxon>Cavenderiaceae</taxon>
        <taxon>Cavenderia</taxon>
    </lineage>
</organism>
<dbReference type="KEGG" id="dfa:DFA_04371"/>
<proteinExistence type="predicted"/>
<dbReference type="EMBL" id="GL883009">
    <property type="protein sequence ID" value="EGG22253.1"/>
    <property type="molecule type" value="Genomic_DNA"/>
</dbReference>
<sequence length="280" mass="32035">MLAVVPNLEDNPQGEEEEKDNTNGFDSHFKQQSNVIDHSYSSNLEKARINGDLLKKRNSSSSSPSLVDQFTFDKLQIVRELLPLKIERFEEISCLTELPKYGWVVPTRSTLPIPTFSINVEDENIRQWFGMHYPLMESSIKIEYRSNKFFHQMVVGPLILTSFADVFVVPQQSVLSPLAVIDIVCCLDLKLESIKQYYPQSFINCLMSNFNSKSPVLGVLTNGTDEWMICWCSKSKPHRLGYCDLTSERNVKKAIQYVVGAYILSTRQQQSAFSYNIPQI</sequence>
<gene>
    <name evidence="2" type="ORF">DFA_04371</name>
</gene>
<name>F4PPE0_CACFS</name>
<reference evidence="3" key="1">
    <citation type="journal article" date="2011" name="Genome Res.">
        <title>Phylogeny-wide analysis of social amoeba genomes highlights ancient origins for complex intercellular communication.</title>
        <authorList>
            <person name="Heidel A.J."/>
            <person name="Lawal H.M."/>
            <person name="Felder M."/>
            <person name="Schilde C."/>
            <person name="Helps N.R."/>
            <person name="Tunggal B."/>
            <person name="Rivero F."/>
            <person name="John U."/>
            <person name="Schleicher M."/>
            <person name="Eichinger L."/>
            <person name="Platzer M."/>
            <person name="Noegel A.A."/>
            <person name="Schaap P."/>
            <person name="Gloeckner G."/>
        </authorList>
    </citation>
    <scope>NUCLEOTIDE SEQUENCE [LARGE SCALE GENOMIC DNA]</scope>
    <source>
        <strain evidence="3">SH3</strain>
    </source>
</reference>
<accession>F4PPE0</accession>
<feature type="region of interest" description="Disordered" evidence="1">
    <location>
        <begin position="1"/>
        <end position="28"/>
    </location>
</feature>